<dbReference type="GO" id="GO:0016829">
    <property type="term" value="F:lyase activity"/>
    <property type="evidence" value="ECO:0007669"/>
    <property type="project" value="UniProtKB-KW"/>
</dbReference>
<dbReference type="EMBL" id="VNIB01000005">
    <property type="protein sequence ID" value="TYO98681.1"/>
    <property type="molecule type" value="Genomic_DNA"/>
</dbReference>
<accession>A0A5D3WKF5</accession>
<dbReference type="SFLD" id="SFLDG01101">
    <property type="entry name" value="Uncharacterised_Radical_SAM_Su"/>
    <property type="match status" value="1"/>
</dbReference>
<evidence type="ECO:0000256" key="4">
    <source>
        <dbReference type="ARBA" id="ARBA00023004"/>
    </source>
</evidence>
<dbReference type="AlphaFoldDB" id="A0A5D3WKF5"/>
<evidence type="ECO:0000259" key="7">
    <source>
        <dbReference type="PROSITE" id="PS51918"/>
    </source>
</evidence>
<dbReference type="GO" id="GO:0046872">
    <property type="term" value="F:metal ion binding"/>
    <property type="evidence" value="ECO:0007669"/>
    <property type="project" value="UniProtKB-KW"/>
</dbReference>
<reference evidence="8 9" key="1">
    <citation type="submission" date="2019-07" db="EMBL/GenBank/DDBJ databases">
        <title>Genomic Encyclopedia of Type Strains, Phase IV (KMG-IV): sequencing the most valuable type-strain genomes for metagenomic binning, comparative biology and taxonomic classification.</title>
        <authorList>
            <person name="Goeker M."/>
        </authorList>
    </citation>
    <scope>NUCLEOTIDE SEQUENCE [LARGE SCALE GENOMIC DNA]</scope>
    <source>
        <strain evidence="8 9">SS015</strain>
    </source>
</reference>
<keyword evidence="1" id="KW-0004">4Fe-4S</keyword>
<keyword evidence="8" id="KW-0456">Lyase</keyword>
<keyword evidence="8" id="KW-0670">Pyruvate</keyword>
<dbReference type="SFLD" id="SFLDS00029">
    <property type="entry name" value="Radical_SAM"/>
    <property type="match status" value="1"/>
</dbReference>
<dbReference type="CDD" id="cd01335">
    <property type="entry name" value="Radical_SAM"/>
    <property type="match status" value="1"/>
</dbReference>
<dbReference type="InterPro" id="IPR027596">
    <property type="entry name" value="AmmeMemoSam_rS"/>
</dbReference>
<keyword evidence="2 6" id="KW-0949">S-adenosyl-L-methionine</keyword>
<evidence type="ECO:0000313" key="9">
    <source>
        <dbReference type="Proteomes" id="UP000324159"/>
    </source>
</evidence>
<dbReference type="PANTHER" id="PTHR30352:SF5">
    <property type="entry name" value="PYRUVATE FORMATE-LYASE 1-ACTIVATING ENZYME"/>
    <property type="match status" value="1"/>
</dbReference>
<dbReference type="Gene3D" id="3.20.20.70">
    <property type="entry name" value="Aldolase class I"/>
    <property type="match status" value="1"/>
</dbReference>
<feature type="binding site" evidence="6">
    <location>
        <position position="89"/>
    </location>
    <ligand>
        <name>[4Fe-4S] cluster</name>
        <dbReference type="ChEBI" id="CHEBI:49883"/>
        <note>4Fe-4S-S-AdoMet</note>
    </ligand>
</feature>
<keyword evidence="5 6" id="KW-0411">Iron-sulfur</keyword>
<dbReference type="InterPro" id="IPR034457">
    <property type="entry name" value="Organic_radical-activating"/>
</dbReference>
<dbReference type="Pfam" id="PF04055">
    <property type="entry name" value="Radical_SAM"/>
    <property type="match status" value="1"/>
</dbReference>
<gene>
    <name evidence="8" type="ORF">EDC39_10543</name>
</gene>
<feature type="binding site" evidence="6">
    <location>
        <position position="82"/>
    </location>
    <ligand>
        <name>[4Fe-4S] cluster</name>
        <dbReference type="ChEBI" id="CHEBI:49883"/>
        <note>4Fe-4S-S-AdoMet</note>
    </ligand>
</feature>
<evidence type="ECO:0000256" key="2">
    <source>
        <dbReference type="ARBA" id="ARBA00022691"/>
    </source>
</evidence>
<dbReference type="SUPFAM" id="SSF102114">
    <property type="entry name" value="Radical SAM enzymes"/>
    <property type="match status" value="1"/>
</dbReference>
<keyword evidence="9" id="KW-1185">Reference proteome</keyword>
<keyword evidence="4 6" id="KW-0408">Iron</keyword>
<dbReference type="OrthoDB" id="9778883at2"/>
<dbReference type="InterPro" id="IPR016431">
    <property type="entry name" value="Pyrv-formate_lyase-activ_prd"/>
</dbReference>
<dbReference type="NCBIfam" id="TIGR04337">
    <property type="entry name" value="AmmeMemoSam_rS"/>
    <property type="match status" value="1"/>
</dbReference>
<feature type="binding site" evidence="6">
    <location>
        <position position="86"/>
    </location>
    <ligand>
        <name>[4Fe-4S] cluster</name>
        <dbReference type="ChEBI" id="CHEBI:49883"/>
        <note>4Fe-4S-S-AdoMet</note>
    </ligand>
</feature>
<organism evidence="8 9">
    <name type="scientific">Geothermobacter ehrlichii</name>
    <dbReference type="NCBI Taxonomy" id="213224"/>
    <lineage>
        <taxon>Bacteria</taxon>
        <taxon>Pseudomonadati</taxon>
        <taxon>Thermodesulfobacteriota</taxon>
        <taxon>Desulfuromonadia</taxon>
        <taxon>Desulfuromonadales</taxon>
        <taxon>Geothermobacteraceae</taxon>
        <taxon>Geothermobacter</taxon>
    </lineage>
</organism>
<comment type="cofactor">
    <cofactor evidence="6">
        <name>[4Fe-4S] cluster</name>
        <dbReference type="ChEBI" id="CHEBI:49883"/>
    </cofactor>
    <text evidence="6">Binds 1 [4Fe-4S] cluster. The cluster is coordinated with 3 cysteines and an exchangeable S-adenosyl-L-methionine.</text>
</comment>
<evidence type="ECO:0000256" key="6">
    <source>
        <dbReference type="PIRSR" id="PIRSR004869-50"/>
    </source>
</evidence>
<evidence type="ECO:0000313" key="8">
    <source>
        <dbReference type="EMBL" id="TYO98681.1"/>
    </source>
</evidence>
<keyword evidence="3 6" id="KW-0479">Metal-binding</keyword>
<comment type="caution">
    <text evidence="8">The sequence shown here is derived from an EMBL/GenBank/DDBJ whole genome shotgun (WGS) entry which is preliminary data.</text>
</comment>
<dbReference type="InterPro" id="IPR058240">
    <property type="entry name" value="rSAM_sf"/>
</dbReference>
<evidence type="ECO:0000256" key="1">
    <source>
        <dbReference type="ARBA" id="ARBA00022485"/>
    </source>
</evidence>
<name>A0A5D3WKF5_9BACT</name>
<dbReference type="Proteomes" id="UP000324159">
    <property type="component" value="Unassembled WGS sequence"/>
</dbReference>
<evidence type="ECO:0000256" key="5">
    <source>
        <dbReference type="ARBA" id="ARBA00023014"/>
    </source>
</evidence>
<evidence type="ECO:0000256" key="3">
    <source>
        <dbReference type="ARBA" id="ARBA00022723"/>
    </source>
</evidence>
<dbReference type="InterPro" id="IPR013785">
    <property type="entry name" value="Aldolase_TIM"/>
</dbReference>
<sequence length="349" mass="38723">MHEARFWEQGENGDVRCRLCRFHCRIAPGRVGLCGVRENHDGTLYTRVYGRSITEAVDPIEKKPLYHVEPGSLSFSIATVGCNFRCLHCQNYQISQWPSERGQVAGERLTPAEVVRRARAAGCRSIAYTYTEPTIYYEYAFDTAVLARRAGLRNIFVSNGYIETAPLEAIAPWLDAANIDLKGFRDDVYRKLTGASLDGVLATMRDYRRLGIWLEVTTLIIPGINDDDGQLKGIAGFIADELGPEVPWHVTAFYPTYRLLDAPPTSPEILCRARQFGLDAGLRHVYTGNVHDPEGGHTYCAGCGRKVIKRRGFQVVSLRLDNGCCRQCGNRLAGLFNIGPGGEKGTSCA</sequence>
<proteinExistence type="predicted"/>
<feature type="domain" description="Radical SAM core" evidence="7">
    <location>
        <begin position="67"/>
        <end position="283"/>
    </location>
</feature>
<protein>
    <submittedName>
        <fullName evidence="8">Pyruvate formate lyase activating enzyme</fullName>
    </submittedName>
</protein>
<dbReference type="RefSeq" id="WP_148895622.1">
    <property type="nucleotide sequence ID" value="NZ_VNIB01000005.1"/>
</dbReference>
<dbReference type="GO" id="GO:0051539">
    <property type="term" value="F:4 iron, 4 sulfur cluster binding"/>
    <property type="evidence" value="ECO:0007669"/>
    <property type="project" value="UniProtKB-KW"/>
</dbReference>
<dbReference type="PANTHER" id="PTHR30352">
    <property type="entry name" value="PYRUVATE FORMATE-LYASE-ACTIVATING ENZYME"/>
    <property type="match status" value="1"/>
</dbReference>
<dbReference type="PIRSF" id="PIRSF004869">
    <property type="entry name" value="PflX_prd"/>
    <property type="match status" value="1"/>
</dbReference>
<dbReference type="PROSITE" id="PS51918">
    <property type="entry name" value="RADICAL_SAM"/>
    <property type="match status" value="1"/>
</dbReference>
<dbReference type="InterPro" id="IPR007197">
    <property type="entry name" value="rSAM"/>
</dbReference>